<dbReference type="Gramene" id="AUR62002734-RA">
    <property type="protein sequence ID" value="AUR62002734-RA:cds"/>
    <property type="gene ID" value="AUR62002734"/>
</dbReference>
<reference evidence="1" key="1">
    <citation type="journal article" date="2017" name="Nature">
        <title>The genome of Chenopodium quinoa.</title>
        <authorList>
            <person name="Jarvis D.E."/>
            <person name="Ho Y.S."/>
            <person name="Lightfoot D.J."/>
            <person name="Schmoeckel S.M."/>
            <person name="Li B."/>
            <person name="Borm T.J.A."/>
            <person name="Ohyanagi H."/>
            <person name="Mineta K."/>
            <person name="Michell C.T."/>
            <person name="Saber N."/>
            <person name="Kharbatia N.M."/>
            <person name="Rupper R.R."/>
            <person name="Sharp A.R."/>
            <person name="Dally N."/>
            <person name="Boughton B.A."/>
            <person name="Woo Y.H."/>
            <person name="Gao G."/>
            <person name="Schijlen E.G.W.M."/>
            <person name="Guo X."/>
            <person name="Momin A.A."/>
            <person name="Negrao S."/>
            <person name="Al-Babili S."/>
            <person name="Gehring C."/>
            <person name="Roessner U."/>
            <person name="Jung C."/>
            <person name="Murphy K."/>
            <person name="Arold S.T."/>
            <person name="Gojobori T."/>
            <person name="van der Linden C.G."/>
            <person name="van Loo E.N."/>
            <person name="Jellen E.N."/>
            <person name="Maughan P.J."/>
            <person name="Tester M."/>
        </authorList>
    </citation>
    <scope>NUCLEOTIDE SEQUENCE [LARGE SCALE GENOMIC DNA]</scope>
    <source>
        <strain evidence="1">cv. PI 614886</strain>
    </source>
</reference>
<evidence type="ECO:0000313" key="2">
    <source>
        <dbReference type="Proteomes" id="UP000596660"/>
    </source>
</evidence>
<organism evidence="1 2">
    <name type="scientific">Chenopodium quinoa</name>
    <name type="common">Quinoa</name>
    <dbReference type="NCBI Taxonomy" id="63459"/>
    <lineage>
        <taxon>Eukaryota</taxon>
        <taxon>Viridiplantae</taxon>
        <taxon>Streptophyta</taxon>
        <taxon>Embryophyta</taxon>
        <taxon>Tracheophyta</taxon>
        <taxon>Spermatophyta</taxon>
        <taxon>Magnoliopsida</taxon>
        <taxon>eudicotyledons</taxon>
        <taxon>Gunneridae</taxon>
        <taxon>Pentapetalae</taxon>
        <taxon>Caryophyllales</taxon>
        <taxon>Chenopodiaceae</taxon>
        <taxon>Chenopodioideae</taxon>
        <taxon>Atripliceae</taxon>
        <taxon>Chenopodium</taxon>
    </lineage>
</organism>
<proteinExistence type="predicted"/>
<name>A0A803KUM6_CHEQI</name>
<protein>
    <submittedName>
        <fullName evidence="1">Uncharacterized protein</fullName>
    </submittedName>
</protein>
<reference evidence="1" key="2">
    <citation type="submission" date="2021-03" db="UniProtKB">
        <authorList>
            <consortium name="EnsemblPlants"/>
        </authorList>
    </citation>
    <scope>IDENTIFICATION</scope>
</reference>
<dbReference type="EnsemblPlants" id="AUR62002734-RA">
    <property type="protein sequence ID" value="AUR62002734-RA:cds"/>
    <property type="gene ID" value="AUR62002734"/>
</dbReference>
<accession>A0A803KUM6</accession>
<keyword evidence="2" id="KW-1185">Reference proteome</keyword>
<dbReference type="Proteomes" id="UP000596660">
    <property type="component" value="Unplaced"/>
</dbReference>
<dbReference type="AlphaFoldDB" id="A0A803KUM6"/>
<evidence type="ECO:0000313" key="1">
    <source>
        <dbReference type="EnsemblPlants" id="AUR62002734-RA:cds"/>
    </source>
</evidence>
<sequence>MCIRNMNWACQQTSMLVQVVVTRINKQAQYEYDNEGTDEDDLEFVSAREKLTQEKNDEVGYEDELVMLEKIAYSKEKK</sequence>